<name>A0A915PRI7_9BILA</name>
<protein>
    <submittedName>
        <fullName evidence="6">Uncharacterized protein</fullName>
    </submittedName>
</protein>
<feature type="region of interest" description="Disordered" evidence="4">
    <location>
        <begin position="1"/>
        <end position="44"/>
    </location>
</feature>
<evidence type="ECO:0000256" key="1">
    <source>
        <dbReference type="ARBA" id="ARBA00002844"/>
    </source>
</evidence>
<comment type="function">
    <text evidence="1">Extremely potent competitive inhibitor of cAMP-dependent protein kinase activity, this protein interacts with the catalytic subunit of the enzyme after the cAMP-induced dissociation of its regulatory chains.</text>
</comment>
<dbReference type="WBParaSite" id="sdigi.contig365.g7785.t1">
    <property type="protein sequence ID" value="sdigi.contig365.g7785.t1"/>
    <property type="gene ID" value="sdigi.contig365.g7785"/>
</dbReference>
<evidence type="ECO:0000256" key="2">
    <source>
        <dbReference type="ARBA" id="ARBA00006393"/>
    </source>
</evidence>
<dbReference type="GO" id="GO:0004862">
    <property type="term" value="F:cAMP-dependent protein kinase inhibitor activity"/>
    <property type="evidence" value="ECO:0007669"/>
    <property type="project" value="InterPro"/>
</dbReference>
<dbReference type="AlphaFoldDB" id="A0A915PRI7"/>
<comment type="similarity">
    <text evidence="2">Belongs to the PKI family.</text>
</comment>
<dbReference type="Pfam" id="PF02827">
    <property type="entry name" value="PKI"/>
    <property type="match status" value="1"/>
</dbReference>
<evidence type="ECO:0000313" key="6">
    <source>
        <dbReference type="WBParaSite" id="sdigi.contig365.g7785.t1"/>
    </source>
</evidence>
<keyword evidence="5" id="KW-1185">Reference proteome</keyword>
<dbReference type="InterPro" id="IPR004171">
    <property type="entry name" value="cAMP_dep_PKI"/>
</dbReference>
<dbReference type="Proteomes" id="UP000887581">
    <property type="component" value="Unplaced"/>
</dbReference>
<evidence type="ECO:0000256" key="4">
    <source>
        <dbReference type="SAM" id="MobiDB-lite"/>
    </source>
</evidence>
<organism evidence="5 6">
    <name type="scientific">Setaria digitata</name>
    <dbReference type="NCBI Taxonomy" id="48799"/>
    <lineage>
        <taxon>Eukaryota</taxon>
        <taxon>Metazoa</taxon>
        <taxon>Ecdysozoa</taxon>
        <taxon>Nematoda</taxon>
        <taxon>Chromadorea</taxon>
        <taxon>Rhabditida</taxon>
        <taxon>Spirurina</taxon>
        <taxon>Spiruromorpha</taxon>
        <taxon>Filarioidea</taxon>
        <taxon>Setariidae</taxon>
        <taxon>Setaria</taxon>
    </lineage>
</organism>
<reference evidence="6" key="1">
    <citation type="submission" date="2022-11" db="UniProtKB">
        <authorList>
            <consortium name="WormBaseParasite"/>
        </authorList>
    </citation>
    <scope>IDENTIFICATION</scope>
</reference>
<proteinExistence type="inferred from homology"/>
<evidence type="ECO:0000313" key="5">
    <source>
        <dbReference type="Proteomes" id="UP000887581"/>
    </source>
</evidence>
<sequence>MGEMDDTMQGGSKGSIDDDQMKSFVSSGRTGRRNAVPEVDIQEIDPEATKLADRLSSMNTYCRDDYSNINRTDTRIMTFQEKNITIS</sequence>
<accession>A0A915PRI7</accession>
<evidence type="ECO:0000256" key="3">
    <source>
        <dbReference type="ARBA" id="ARBA00023013"/>
    </source>
</evidence>
<keyword evidence="3" id="KW-0649">Protein kinase inhibitor</keyword>